<evidence type="ECO:0000313" key="4">
    <source>
        <dbReference type="EMBL" id="MYM82222.1"/>
    </source>
</evidence>
<dbReference type="InterPro" id="IPR051257">
    <property type="entry name" value="Diverse_CBS-Domain"/>
</dbReference>
<keyword evidence="1 2" id="KW-0129">CBS domain</keyword>
<proteinExistence type="predicted"/>
<dbReference type="RefSeq" id="WP_161019265.1">
    <property type="nucleotide sequence ID" value="NZ_WWCP01000008.1"/>
</dbReference>
<feature type="domain" description="CBS" evidence="3">
    <location>
        <begin position="81"/>
        <end position="138"/>
    </location>
</feature>
<evidence type="ECO:0000256" key="1">
    <source>
        <dbReference type="ARBA" id="ARBA00023122"/>
    </source>
</evidence>
<feature type="domain" description="CBS" evidence="3">
    <location>
        <begin position="7"/>
        <end position="63"/>
    </location>
</feature>
<dbReference type="Pfam" id="PF00571">
    <property type="entry name" value="CBS"/>
    <property type="match status" value="2"/>
</dbReference>
<dbReference type="InterPro" id="IPR000644">
    <property type="entry name" value="CBS_dom"/>
</dbReference>
<accession>A0A6L8MJU8</accession>
<comment type="caution">
    <text evidence="4">The sequence shown here is derived from an EMBL/GenBank/DDBJ whole genome shotgun (WGS) entry which is preliminary data.</text>
</comment>
<dbReference type="PANTHER" id="PTHR43080">
    <property type="entry name" value="CBS DOMAIN-CONTAINING PROTEIN CBSX3, MITOCHONDRIAL"/>
    <property type="match status" value="1"/>
</dbReference>
<dbReference type="Proteomes" id="UP000474565">
    <property type="component" value="Unassembled WGS sequence"/>
</dbReference>
<dbReference type="PANTHER" id="PTHR43080:SF2">
    <property type="entry name" value="CBS DOMAIN-CONTAINING PROTEIN"/>
    <property type="match status" value="1"/>
</dbReference>
<dbReference type="InterPro" id="IPR046342">
    <property type="entry name" value="CBS_dom_sf"/>
</dbReference>
<dbReference type="SMART" id="SM00116">
    <property type="entry name" value="CBS"/>
    <property type="match status" value="2"/>
</dbReference>
<dbReference type="AlphaFoldDB" id="A0A6L8MJU8"/>
<dbReference type="EMBL" id="WWCP01000008">
    <property type="protein sequence ID" value="MYM82222.1"/>
    <property type="molecule type" value="Genomic_DNA"/>
</dbReference>
<dbReference type="CDD" id="cd04584">
    <property type="entry name" value="CBS_pair_AcuB_like"/>
    <property type="match status" value="1"/>
</dbReference>
<sequence length="140" mass="15865">MLVKHIMSRNVVTVGLDDTLALVKEIFDHSKFHHLLAMEQGELLGVVSDRDLFKALSPNIGTSTETYKDTATLNKRVHQIMSRKPKYLREDATVDAAIAMFTEHPISCIPILSDDDRLVGILSWRDILRSLHSRHSDEES</sequence>
<protein>
    <submittedName>
        <fullName evidence="4">CBS domain-containing protein</fullName>
    </submittedName>
</protein>
<dbReference type="PROSITE" id="PS51371">
    <property type="entry name" value="CBS"/>
    <property type="match status" value="2"/>
</dbReference>
<dbReference type="Gene3D" id="3.10.580.10">
    <property type="entry name" value="CBS-domain"/>
    <property type="match status" value="1"/>
</dbReference>
<gene>
    <name evidence="4" type="ORF">GTP44_09695</name>
</gene>
<dbReference type="SUPFAM" id="SSF54631">
    <property type="entry name" value="CBS-domain pair"/>
    <property type="match status" value="1"/>
</dbReference>
<name>A0A6L8MJU8_9BURK</name>
<evidence type="ECO:0000256" key="2">
    <source>
        <dbReference type="PROSITE-ProRule" id="PRU00703"/>
    </source>
</evidence>
<evidence type="ECO:0000259" key="3">
    <source>
        <dbReference type="PROSITE" id="PS51371"/>
    </source>
</evidence>
<evidence type="ECO:0000313" key="5">
    <source>
        <dbReference type="Proteomes" id="UP000474565"/>
    </source>
</evidence>
<organism evidence="4 5">
    <name type="scientific">Duganella lactea</name>
    <dbReference type="NCBI Taxonomy" id="2692173"/>
    <lineage>
        <taxon>Bacteria</taxon>
        <taxon>Pseudomonadati</taxon>
        <taxon>Pseudomonadota</taxon>
        <taxon>Betaproteobacteria</taxon>
        <taxon>Burkholderiales</taxon>
        <taxon>Oxalobacteraceae</taxon>
        <taxon>Telluria group</taxon>
        <taxon>Duganella</taxon>
    </lineage>
</organism>
<reference evidence="4 5" key="1">
    <citation type="submission" date="2019-12" db="EMBL/GenBank/DDBJ databases">
        <title>Novel species isolated from a subtropical stream in China.</title>
        <authorList>
            <person name="Lu H."/>
        </authorList>
    </citation>
    <scope>NUCLEOTIDE SEQUENCE [LARGE SCALE GENOMIC DNA]</scope>
    <source>
        <strain evidence="4 5">FT50W</strain>
    </source>
</reference>